<sequence>MARQVGDAIISGQPLIVNHEEIDLLTSRVWAALDQTTRH</sequence>
<evidence type="ECO:0000313" key="1">
    <source>
        <dbReference type="EMBL" id="SVB58813.1"/>
    </source>
</evidence>
<gene>
    <name evidence="1" type="ORF">METZ01_LOCUS211667</name>
</gene>
<proteinExistence type="predicted"/>
<dbReference type="EMBL" id="UINC01048368">
    <property type="protein sequence ID" value="SVB58813.1"/>
    <property type="molecule type" value="Genomic_DNA"/>
</dbReference>
<dbReference type="AlphaFoldDB" id="A0A382F9C5"/>
<accession>A0A382F9C5</accession>
<organism evidence="1">
    <name type="scientific">marine metagenome</name>
    <dbReference type="NCBI Taxonomy" id="408172"/>
    <lineage>
        <taxon>unclassified sequences</taxon>
        <taxon>metagenomes</taxon>
        <taxon>ecological metagenomes</taxon>
    </lineage>
</organism>
<name>A0A382F9C5_9ZZZZ</name>
<protein>
    <submittedName>
        <fullName evidence="1">Uncharacterized protein</fullName>
    </submittedName>
</protein>
<reference evidence="1" key="1">
    <citation type="submission" date="2018-05" db="EMBL/GenBank/DDBJ databases">
        <authorList>
            <person name="Lanie J.A."/>
            <person name="Ng W.-L."/>
            <person name="Kazmierczak K.M."/>
            <person name="Andrzejewski T.M."/>
            <person name="Davidsen T.M."/>
            <person name="Wayne K.J."/>
            <person name="Tettelin H."/>
            <person name="Glass J.I."/>
            <person name="Rusch D."/>
            <person name="Podicherti R."/>
            <person name="Tsui H.-C.T."/>
            <person name="Winkler M.E."/>
        </authorList>
    </citation>
    <scope>NUCLEOTIDE SEQUENCE</scope>
</reference>